<reference evidence="1 2" key="1">
    <citation type="journal article" date="2019" name="Sci. Rep.">
        <title>Orb-weaving spider Araneus ventricosus genome elucidates the spidroin gene catalogue.</title>
        <authorList>
            <person name="Kono N."/>
            <person name="Nakamura H."/>
            <person name="Ohtoshi R."/>
            <person name="Moran D.A.P."/>
            <person name="Shinohara A."/>
            <person name="Yoshida Y."/>
            <person name="Fujiwara M."/>
            <person name="Mori M."/>
            <person name="Tomita M."/>
            <person name="Arakawa K."/>
        </authorList>
    </citation>
    <scope>NUCLEOTIDE SEQUENCE [LARGE SCALE GENOMIC DNA]</scope>
</reference>
<evidence type="ECO:0000313" key="2">
    <source>
        <dbReference type="Proteomes" id="UP000499080"/>
    </source>
</evidence>
<proteinExistence type="predicted"/>
<organism evidence="1 2">
    <name type="scientific">Araneus ventricosus</name>
    <name type="common">Orbweaver spider</name>
    <name type="synonym">Epeira ventricosa</name>
    <dbReference type="NCBI Taxonomy" id="182803"/>
    <lineage>
        <taxon>Eukaryota</taxon>
        <taxon>Metazoa</taxon>
        <taxon>Ecdysozoa</taxon>
        <taxon>Arthropoda</taxon>
        <taxon>Chelicerata</taxon>
        <taxon>Arachnida</taxon>
        <taxon>Araneae</taxon>
        <taxon>Araneomorphae</taxon>
        <taxon>Entelegynae</taxon>
        <taxon>Araneoidea</taxon>
        <taxon>Araneidae</taxon>
        <taxon>Araneus</taxon>
    </lineage>
</organism>
<protein>
    <submittedName>
        <fullName evidence="1">Uncharacterized protein</fullName>
    </submittedName>
</protein>
<dbReference type="AlphaFoldDB" id="A0A4Y2K9Q2"/>
<comment type="caution">
    <text evidence="1">The sequence shown here is derived from an EMBL/GenBank/DDBJ whole genome shotgun (WGS) entry which is preliminary data.</text>
</comment>
<sequence length="144" mass="16945">MSHVYIIPNLRLFVKILHAVDVAYSDYGYNHKSVILINSVERIFRNLIHRKSAGYSDQQFLYSDQFESGWAGKSMAIGRVKGIKNWFFLDHCLQWNHPLPLPFEVLCLLFSDLSAIIREHSQFQDEQTSRVELERKMRSSEKVR</sequence>
<dbReference type="Proteomes" id="UP000499080">
    <property type="component" value="Unassembled WGS sequence"/>
</dbReference>
<gene>
    <name evidence="1" type="ORF">AVEN_56808_1</name>
</gene>
<keyword evidence="2" id="KW-1185">Reference proteome</keyword>
<dbReference type="EMBL" id="BGPR01004347">
    <property type="protein sequence ID" value="GBM98689.1"/>
    <property type="molecule type" value="Genomic_DNA"/>
</dbReference>
<accession>A0A4Y2K9Q2</accession>
<name>A0A4Y2K9Q2_ARAVE</name>
<evidence type="ECO:0000313" key="1">
    <source>
        <dbReference type="EMBL" id="GBM98689.1"/>
    </source>
</evidence>